<dbReference type="Gene3D" id="1.20.5.300">
    <property type="match status" value="1"/>
</dbReference>
<evidence type="ECO:0000256" key="1">
    <source>
        <dbReference type="SAM" id="Coils"/>
    </source>
</evidence>
<feature type="coiled-coil region" evidence="1">
    <location>
        <begin position="81"/>
        <end position="145"/>
    </location>
</feature>
<dbReference type="Proteomes" id="UP001168877">
    <property type="component" value="Unassembled WGS sequence"/>
</dbReference>
<accession>A0AA39S6K4</accession>
<protein>
    <recommendedName>
        <fullName evidence="4">t-SNARE coiled-coil homology domain-containing protein</fullName>
    </recommendedName>
</protein>
<comment type="caution">
    <text evidence="2">The sequence shown here is derived from an EMBL/GenBank/DDBJ whole genome shotgun (WGS) entry which is preliminary data.</text>
</comment>
<keyword evidence="1" id="KW-0175">Coiled coil</keyword>
<reference evidence="2" key="2">
    <citation type="submission" date="2023-06" db="EMBL/GenBank/DDBJ databases">
        <authorList>
            <person name="Swenson N.G."/>
            <person name="Wegrzyn J.L."/>
            <person name="Mcevoy S.L."/>
        </authorList>
    </citation>
    <scope>NUCLEOTIDE SEQUENCE</scope>
    <source>
        <strain evidence="2">NS2018</strain>
        <tissue evidence="2">Leaf</tissue>
    </source>
</reference>
<keyword evidence="3" id="KW-1185">Reference proteome</keyword>
<organism evidence="2 3">
    <name type="scientific">Acer saccharum</name>
    <name type="common">Sugar maple</name>
    <dbReference type="NCBI Taxonomy" id="4024"/>
    <lineage>
        <taxon>Eukaryota</taxon>
        <taxon>Viridiplantae</taxon>
        <taxon>Streptophyta</taxon>
        <taxon>Embryophyta</taxon>
        <taxon>Tracheophyta</taxon>
        <taxon>Spermatophyta</taxon>
        <taxon>Magnoliopsida</taxon>
        <taxon>eudicotyledons</taxon>
        <taxon>Gunneridae</taxon>
        <taxon>Pentapetalae</taxon>
        <taxon>rosids</taxon>
        <taxon>malvids</taxon>
        <taxon>Sapindales</taxon>
        <taxon>Sapindaceae</taxon>
        <taxon>Hippocastanoideae</taxon>
        <taxon>Acereae</taxon>
        <taxon>Acer</taxon>
    </lineage>
</organism>
<evidence type="ECO:0000313" key="3">
    <source>
        <dbReference type="Proteomes" id="UP001168877"/>
    </source>
</evidence>
<evidence type="ECO:0008006" key="4">
    <source>
        <dbReference type="Google" id="ProtNLM"/>
    </source>
</evidence>
<gene>
    <name evidence="2" type="ORF">LWI29_023550</name>
</gene>
<name>A0AA39S6K4_ACESA</name>
<dbReference type="EMBL" id="JAUESC010000383">
    <property type="protein sequence ID" value="KAK0585110.1"/>
    <property type="molecule type" value="Genomic_DNA"/>
</dbReference>
<sequence>MKTRSVVPGFDFNGLEKELADLIAGKKDDDKVSSKRGVEGFRYVKRKPNQSENENVNVNVNANISLDENDNARDLNETEHVNELNKNIDDLNDNIEDLNENVDGLNDNARDLNEKEHVNGLNENIDDLNDNIEDLNENVNGLNDEAYDLCDLGNWKINMSQKERDLIVEMGPDFNLFYN</sequence>
<proteinExistence type="predicted"/>
<evidence type="ECO:0000313" key="2">
    <source>
        <dbReference type="EMBL" id="KAK0585110.1"/>
    </source>
</evidence>
<reference evidence="2" key="1">
    <citation type="journal article" date="2022" name="Plant J.">
        <title>Strategies of tolerance reflected in two North American maple genomes.</title>
        <authorList>
            <person name="McEvoy S.L."/>
            <person name="Sezen U.U."/>
            <person name="Trouern-Trend A."/>
            <person name="McMahon S.M."/>
            <person name="Schaberg P.G."/>
            <person name="Yang J."/>
            <person name="Wegrzyn J.L."/>
            <person name="Swenson N.G."/>
        </authorList>
    </citation>
    <scope>NUCLEOTIDE SEQUENCE</scope>
    <source>
        <strain evidence="2">NS2018</strain>
    </source>
</reference>
<dbReference type="AlphaFoldDB" id="A0AA39S6K4"/>